<dbReference type="Proteomes" id="UP000663833">
    <property type="component" value="Unassembled WGS sequence"/>
</dbReference>
<reference evidence="2" key="1">
    <citation type="submission" date="2021-02" db="EMBL/GenBank/DDBJ databases">
        <authorList>
            <person name="Nowell W R."/>
        </authorList>
    </citation>
    <scope>NUCLEOTIDE SEQUENCE</scope>
</reference>
<organism evidence="2 3">
    <name type="scientific">Rotaria socialis</name>
    <dbReference type="NCBI Taxonomy" id="392032"/>
    <lineage>
        <taxon>Eukaryota</taxon>
        <taxon>Metazoa</taxon>
        <taxon>Spiralia</taxon>
        <taxon>Gnathifera</taxon>
        <taxon>Rotifera</taxon>
        <taxon>Eurotatoria</taxon>
        <taxon>Bdelloidea</taxon>
        <taxon>Philodinida</taxon>
        <taxon>Philodinidae</taxon>
        <taxon>Rotaria</taxon>
    </lineage>
</organism>
<accession>A0A817ZGB6</accession>
<evidence type="ECO:0000313" key="3">
    <source>
        <dbReference type="Proteomes" id="UP000663833"/>
    </source>
</evidence>
<name>A0A817ZGB6_9BILA</name>
<gene>
    <name evidence="1" type="ORF">GRG538_LOCUS7035</name>
    <name evidence="2" type="ORF">LUA448_LOCUS16985</name>
</gene>
<dbReference type="EMBL" id="CAJNYD010002137">
    <property type="protein sequence ID" value="CAF3394517.1"/>
    <property type="molecule type" value="Genomic_DNA"/>
</dbReference>
<comment type="caution">
    <text evidence="2">The sequence shown here is derived from an EMBL/GenBank/DDBJ whole genome shotgun (WGS) entry which is preliminary data.</text>
</comment>
<dbReference type="AlphaFoldDB" id="A0A817ZGB6"/>
<protein>
    <submittedName>
        <fullName evidence="2">Uncharacterized protein</fullName>
    </submittedName>
</protein>
<evidence type="ECO:0000313" key="2">
    <source>
        <dbReference type="EMBL" id="CAF3394517.1"/>
    </source>
</evidence>
<dbReference type="EMBL" id="CAJNYT010000729">
    <property type="protein sequence ID" value="CAF3367784.1"/>
    <property type="molecule type" value="Genomic_DNA"/>
</dbReference>
<evidence type="ECO:0000313" key="1">
    <source>
        <dbReference type="EMBL" id="CAF3367784.1"/>
    </source>
</evidence>
<proteinExistence type="predicted"/>
<sequence length="108" mass="12238">MSSDLYSHSFLKSSMKMLKALCTFTALLVLLSILCSNNVESRIVHGNLKHMPLSQVDFLRFDKGKGNSDYSDEDHDHDGEYIHTKRKSELLSSLYGLPYALVGKRNTK</sequence>
<dbReference type="Proteomes" id="UP000663872">
    <property type="component" value="Unassembled WGS sequence"/>
</dbReference>